<feature type="compositionally biased region" description="Low complexity" evidence="1">
    <location>
        <begin position="131"/>
        <end position="159"/>
    </location>
</feature>
<proteinExistence type="predicted"/>
<evidence type="ECO:0000313" key="4">
    <source>
        <dbReference type="EMBL" id="EPS37737.1"/>
    </source>
</evidence>
<feature type="chain" id="PRO_5004548652" description="Extracellular membrane protein CFEM domain-containing protein" evidence="3">
    <location>
        <begin position="23"/>
        <end position="268"/>
    </location>
</feature>
<feature type="region of interest" description="Disordered" evidence="1">
    <location>
        <begin position="177"/>
        <end position="199"/>
    </location>
</feature>
<feature type="transmembrane region" description="Helical" evidence="2">
    <location>
        <begin position="207"/>
        <end position="228"/>
    </location>
</feature>
<dbReference type="EMBL" id="AQGS01000612">
    <property type="protein sequence ID" value="EPS37737.1"/>
    <property type="molecule type" value="Genomic_DNA"/>
</dbReference>
<keyword evidence="2" id="KW-0812">Transmembrane</keyword>
<keyword evidence="3" id="KW-0732">Signal</keyword>
<evidence type="ECO:0000256" key="1">
    <source>
        <dbReference type="SAM" id="MobiDB-lite"/>
    </source>
</evidence>
<reference evidence="4 5" key="1">
    <citation type="journal article" date="2013" name="PLoS Genet.">
        <title>Genomic mechanisms accounting for the adaptation to parasitism in nematode-trapping fungi.</title>
        <authorList>
            <person name="Meerupati T."/>
            <person name="Andersson K.M."/>
            <person name="Friman E."/>
            <person name="Kumar D."/>
            <person name="Tunlid A."/>
            <person name="Ahren D."/>
        </authorList>
    </citation>
    <scope>NUCLEOTIDE SEQUENCE [LARGE SCALE GENOMIC DNA]</scope>
    <source>
        <strain evidence="4 5">CBS 200.50</strain>
    </source>
</reference>
<keyword evidence="5" id="KW-1185">Reference proteome</keyword>
<comment type="caution">
    <text evidence="4">The sequence shown here is derived from an EMBL/GenBank/DDBJ whole genome shotgun (WGS) entry which is preliminary data.</text>
</comment>
<dbReference type="OMA" id="CITSECT"/>
<dbReference type="STRING" id="1284197.S8BR48"/>
<keyword evidence="2" id="KW-1133">Transmembrane helix</keyword>
<feature type="signal peptide" evidence="3">
    <location>
        <begin position="1"/>
        <end position="22"/>
    </location>
</feature>
<evidence type="ECO:0008006" key="6">
    <source>
        <dbReference type="Google" id="ProtNLM"/>
    </source>
</evidence>
<evidence type="ECO:0000313" key="5">
    <source>
        <dbReference type="Proteomes" id="UP000015100"/>
    </source>
</evidence>
<organism evidence="4 5">
    <name type="scientific">Dactylellina haptotyla (strain CBS 200.50)</name>
    <name type="common">Nematode-trapping fungus</name>
    <name type="synonym">Monacrosporium haptotylum</name>
    <dbReference type="NCBI Taxonomy" id="1284197"/>
    <lineage>
        <taxon>Eukaryota</taxon>
        <taxon>Fungi</taxon>
        <taxon>Dikarya</taxon>
        <taxon>Ascomycota</taxon>
        <taxon>Pezizomycotina</taxon>
        <taxon>Orbiliomycetes</taxon>
        <taxon>Orbiliales</taxon>
        <taxon>Orbiliaceae</taxon>
        <taxon>Dactylellina</taxon>
    </lineage>
</organism>
<dbReference type="HOGENOM" id="CLU_1038364_0_0_1"/>
<evidence type="ECO:0000256" key="3">
    <source>
        <dbReference type="SAM" id="SignalP"/>
    </source>
</evidence>
<reference evidence="5" key="2">
    <citation type="submission" date="2013-04" db="EMBL/GenBank/DDBJ databases">
        <title>Genomic mechanisms accounting for the adaptation to parasitism in nematode-trapping fungi.</title>
        <authorList>
            <person name="Ahren D.G."/>
        </authorList>
    </citation>
    <scope>NUCLEOTIDE SEQUENCE [LARGE SCALE GENOMIC DNA]</scope>
    <source>
        <strain evidence="5">CBS 200.50</strain>
    </source>
</reference>
<accession>S8BR48</accession>
<dbReference type="eggNOG" id="ENOG502STAA">
    <property type="taxonomic scope" value="Eukaryota"/>
</dbReference>
<name>S8BR48_DACHA</name>
<sequence length="268" mass="27174">MVNSLQLGTLLVAFCFVRGGRGAAQETAPVSIWDEPVWSSQRNCAQYCFGLTTLGPGFYTDAIGSALGCPGNPAQNGCWCRKDLTETGILHLSRCILSECASNTVDVESATSLYLGYCATAYTTTSQQRDSNTNSAAPGSSSGSTPKTAGGATVTVDGPTVTVGSQTVTVYASGSSSSQANAASQGGDSTGPPVNNSSGGLSNSGKIGLGVGLGVGALVIVGALFWFLQARRRNGSGEPKTDVSNGLDFPPSMPAPPPPPPRNLSNAL</sequence>
<dbReference type="OrthoDB" id="5421290at2759"/>
<feature type="compositionally biased region" description="Low complexity" evidence="1">
    <location>
        <begin position="177"/>
        <end position="187"/>
    </location>
</feature>
<dbReference type="AlphaFoldDB" id="S8BR48"/>
<dbReference type="Proteomes" id="UP000015100">
    <property type="component" value="Unassembled WGS sequence"/>
</dbReference>
<feature type="region of interest" description="Disordered" evidence="1">
    <location>
        <begin position="128"/>
        <end position="159"/>
    </location>
</feature>
<keyword evidence="2" id="KW-0472">Membrane</keyword>
<gene>
    <name evidence="4" type="ORF">H072_8535</name>
</gene>
<feature type="region of interest" description="Disordered" evidence="1">
    <location>
        <begin position="234"/>
        <end position="268"/>
    </location>
</feature>
<evidence type="ECO:0000256" key="2">
    <source>
        <dbReference type="SAM" id="Phobius"/>
    </source>
</evidence>
<feature type="compositionally biased region" description="Pro residues" evidence="1">
    <location>
        <begin position="251"/>
        <end position="262"/>
    </location>
</feature>
<protein>
    <recommendedName>
        <fullName evidence="6">Extracellular membrane protein CFEM domain-containing protein</fullName>
    </recommendedName>
</protein>